<dbReference type="AlphaFoldDB" id="A0A834I963"/>
<reference evidence="1" key="1">
    <citation type="submission" date="2020-08" db="EMBL/GenBank/DDBJ databases">
        <title>Genome sequencing and assembly of the red palm weevil Rhynchophorus ferrugineus.</title>
        <authorList>
            <person name="Dias G.B."/>
            <person name="Bergman C.M."/>
            <person name="Manee M."/>
        </authorList>
    </citation>
    <scope>NUCLEOTIDE SEQUENCE</scope>
    <source>
        <strain evidence="1">AA-2017</strain>
        <tissue evidence="1">Whole larva</tissue>
    </source>
</reference>
<name>A0A834I963_RHYFE</name>
<evidence type="ECO:0000313" key="2">
    <source>
        <dbReference type="Proteomes" id="UP000625711"/>
    </source>
</evidence>
<sequence>MSTEDASSSPAPGFAARLPLTRDVTAVALYPPFFRAPSTAPVPPPLCTIVTRLMKRGKQAIRIITNGE</sequence>
<evidence type="ECO:0000313" key="1">
    <source>
        <dbReference type="EMBL" id="KAF7274837.1"/>
    </source>
</evidence>
<dbReference type="OrthoDB" id="616263at2759"/>
<protein>
    <submittedName>
        <fullName evidence="1">Uncharacterized protein</fullName>
    </submittedName>
</protein>
<dbReference type="EMBL" id="JAACXV010012006">
    <property type="protein sequence ID" value="KAF7274837.1"/>
    <property type="molecule type" value="Genomic_DNA"/>
</dbReference>
<dbReference type="Proteomes" id="UP000625711">
    <property type="component" value="Unassembled WGS sequence"/>
</dbReference>
<proteinExistence type="predicted"/>
<organism evidence="1 2">
    <name type="scientific">Rhynchophorus ferrugineus</name>
    <name type="common">Red palm weevil</name>
    <name type="synonym">Curculio ferrugineus</name>
    <dbReference type="NCBI Taxonomy" id="354439"/>
    <lineage>
        <taxon>Eukaryota</taxon>
        <taxon>Metazoa</taxon>
        <taxon>Ecdysozoa</taxon>
        <taxon>Arthropoda</taxon>
        <taxon>Hexapoda</taxon>
        <taxon>Insecta</taxon>
        <taxon>Pterygota</taxon>
        <taxon>Neoptera</taxon>
        <taxon>Endopterygota</taxon>
        <taxon>Coleoptera</taxon>
        <taxon>Polyphaga</taxon>
        <taxon>Cucujiformia</taxon>
        <taxon>Curculionidae</taxon>
        <taxon>Dryophthorinae</taxon>
        <taxon>Rhynchophorus</taxon>
    </lineage>
</organism>
<gene>
    <name evidence="1" type="ORF">GWI33_012496</name>
</gene>
<keyword evidence="2" id="KW-1185">Reference proteome</keyword>
<comment type="caution">
    <text evidence="1">The sequence shown here is derived from an EMBL/GenBank/DDBJ whole genome shotgun (WGS) entry which is preliminary data.</text>
</comment>
<accession>A0A834I963</accession>